<dbReference type="OrthoDB" id="7681at2157"/>
<dbReference type="GO" id="GO:0019509">
    <property type="term" value="P:L-methionine salvage from methylthioadenosine"/>
    <property type="evidence" value="ECO:0007669"/>
    <property type="project" value="TreeGrafter"/>
</dbReference>
<keyword evidence="6" id="KW-1185">Reference proteome</keyword>
<dbReference type="Pfam" id="PF01048">
    <property type="entry name" value="PNP_UDP_1"/>
    <property type="match status" value="1"/>
</dbReference>
<comment type="catalytic activity">
    <reaction evidence="3">
        <text>S-methyl-5'-thioinosine + phosphate = 5-(methylsulfanyl)-alpha-D-ribose 1-phosphate + hypoxanthine</text>
        <dbReference type="Rhea" id="RHEA:30643"/>
        <dbReference type="ChEBI" id="CHEBI:17368"/>
        <dbReference type="ChEBI" id="CHEBI:43474"/>
        <dbReference type="ChEBI" id="CHEBI:48595"/>
        <dbReference type="ChEBI" id="CHEBI:58533"/>
        <dbReference type="EC" id="2.4.2.44"/>
    </reaction>
</comment>
<comment type="similarity">
    <text evidence="3">Belongs to the PNP/MTAP phosphorylase family. MTAP subfamily.</text>
</comment>
<dbReference type="InterPro" id="IPR035994">
    <property type="entry name" value="Nucleoside_phosphorylase_sf"/>
</dbReference>
<dbReference type="Gene3D" id="3.40.50.1580">
    <property type="entry name" value="Nucleoside phosphorylase domain"/>
    <property type="match status" value="1"/>
</dbReference>
<dbReference type="NCBIfam" id="TIGR01694">
    <property type="entry name" value="MTAP"/>
    <property type="match status" value="1"/>
</dbReference>
<comment type="subunit">
    <text evidence="3">Homotrimer.</text>
</comment>
<feature type="site" description="Important for substrate specificity" evidence="3">
    <location>
        <position position="156"/>
    </location>
</feature>
<gene>
    <name evidence="5" type="primary">mtnP</name>
    <name evidence="5" type="ORF">MBFIL_05330</name>
</gene>
<reference evidence="5 6" key="1">
    <citation type="submission" date="2016-04" db="EMBL/GenBank/DDBJ databases">
        <title>Genome sequence of Methanobrevibacter filiformis DSM 11501.</title>
        <authorList>
            <person name="Poehlein A."/>
            <person name="Seedorf H."/>
            <person name="Daniel R."/>
        </authorList>
    </citation>
    <scope>NUCLEOTIDE SEQUENCE [LARGE SCALE GENOMIC DNA]</scope>
    <source>
        <strain evidence="5 6">DSM 11501</strain>
    </source>
</reference>
<feature type="site" description="Important for substrate specificity" evidence="3">
    <location>
        <position position="210"/>
    </location>
</feature>
<dbReference type="Proteomes" id="UP000077066">
    <property type="component" value="Unassembled WGS sequence"/>
</dbReference>
<dbReference type="InterPro" id="IPR010044">
    <property type="entry name" value="MTAP"/>
</dbReference>
<dbReference type="PANTHER" id="PTHR42679:SF2">
    <property type="entry name" value="S-METHYL-5'-THIOADENOSINE PHOSPHORYLASE"/>
    <property type="match status" value="1"/>
</dbReference>
<comment type="pathway">
    <text evidence="3">Purine metabolism; purine nucleoside salvage.</text>
</comment>
<sequence length="252" mass="27744">MIGIIGGSGIYDITRNSENVENKSVNTPYGQVDITVFTIEDKNVAFLPRHATGHSTPPHMVNYRANVFALKKLGVNQIIATNAVGSVKKEIPPGSLVVCDDFLDFTSQRPKTFYDDKVVHVDVTEPYCNRLREVIISNGKVVPNGVYVCNEGPRFETPAEIKMLKVIGGDLVGMTGLPEAVLARELEMCYGSICIVSNYASSISEDNLTMDEVFEIMEVKKDEVIDIIYKTINSLSEKYDCPCLHALDGAES</sequence>
<comment type="miscellaneous">
    <text evidence="3">Although this enzyme belongs to the family of MTA phosphorylases based on sequence homology, it has been shown that conserved amino acid substitutions in the substrate binding pocket convert the substrate specificity of this enzyme from 6-aminopurines to 6-oxopurines.</text>
</comment>
<feature type="binding site" evidence="3">
    <location>
        <position position="174"/>
    </location>
    <ligand>
        <name>substrate</name>
    </ligand>
</feature>
<name>A0A166E2D2_9EURY</name>
<dbReference type="RefSeq" id="WP_066971245.1">
    <property type="nucleotide sequence ID" value="NZ_LWMT01000076.1"/>
</dbReference>
<keyword evidence="3" id="KW-0660">Purine salvage</keyword>
<keyword evidence="1 3" id="KW-0328">Glycosyltransferase</keyword>
<feature type="binding site" evidence="3">
    <location>
        <position position="175"/>
    </location>
    <ligand>
        <name>phosphate</name>
        <dbReference type="ChEBI" id="CHEBI:43474"/>
    </ligand>
</feature>
<feature type="binding site" evidence="3">
    <location>
        <begin position="198"/>
        <end position="200"/>
    </location>
    <ligand>
        <name>substrate</name>
    </ligand>
</feature>
<feature type="binding site" evidence="3">
    <location>
        <begin position="49"/>
        <end position="50"/>
    </location>
    <ligand>
        <name>phosphate</name>
        <dbReference type="ChEBI" id="CHEBI:43474"/>
    </ligand>
</feature>
<dbReference type="CDD" id="cd09010">
    <property type="entry name" value="MTAP_SsMTAPII_like_MTIP"/>
    <property type="match status" value="1"/>
</dbReference>
<feature type="domain" description="Nucleoside phosphorylase" evidence="4">
    <location>
        <begin position="2"/>
        <end position="230"/>
    </location>
</feature>
<dbReference type="EC" id="2.4.2.44" evidence="3"/>
<dbReference type="GO" id="GO:0006166">
    <property type="term" value="P:purine ribonucleoside salvage"/>
    <property type="evidence" value="ECO:0007669"/>
    <property type="project" value="UniProtKB-UniRule"/>
</dbReference>
<feature type="binding site" evidence="3">
    <location>
        <position position="8"/>
    </location>
    <ligand>
        <name>phosphate</name>
        <dbReference type="ChEBI" id="CHEBI:43474"/>
    </ligand>
</feature>
<evidence type="ECO:0000313" key="5">
    <source>
        <dbReference type="EMBL" id="KZX16203.1"/>
    </source>
</evidence>
<dbReference type="HAMAP" id="MF_01963">
    <property type="entry name" value="MTAP"/>
    <property type="match status" value="1"/>
</dbReference>
<evidence type="ECO:0000256" key="3">
    <source>
        <dbReference type="HAMAP-Rule" id="MF_01963"/>
    </source>
</evidence>
<dbReference type="AlphaFoldDB" id="A0A166E2D2"/>
<dbReference type="SUPFAM" id="SSF53167">
    <property type="entry name" value="Purine and uridine phosphorylases"/>
    <property type="match status" value="1"/>
</dbReference>
<comment type="caution">
    <text evidence="5">The sequence shown here is derived from an EMBL/GenBank/DDBJ whole genome shotgun (WGS) entry which is preliminary data.</text>
</comment>
<dbReference type="GO" id="GO:0017061">
    <property type="term" value="F:S-methyl-5-thioadenosine phosphorylase activity"/>
    <property type="evidence" value="ECO:0007669"/>
    <property type="project" value="InterPro"/>
</dbReference>
<comment type="function">
    <text evidence="3">Catalyzes the reversible phosphorylation of S-methyl-5'-thioinosine (MTI) to hypoxanthine and 5-methylthioribose-1-phosphate. Involved in the breakdown of S-methyl-5'-thioadenosine (MTA), a major by-product of polyamine biosynthesis. Catabolism of (MTA) occurs via deamination to MTI and phosphorolysis to hypoxanthine.</text>
</comment>
<evidence type="ECO:0000256" key="2">
    <source>
        <dbReference type="ARBA" id="ARBA00022679"/>
    </source>
</evidence>
<dbReference type="PANTHER" id="PTHR42679">
    <property type="entry name" value="S-METHYL-5'-THIOADENOSINE PHOSPHORYLASE"/>
    <property type="match status" value="1"/>
</dbReference>
<dbReference type="NCBIfam" id="NF006599">
    <property type="entry name" value="PRK09136.1"/>
    <property type="match status" value="1"/>
</dbReference>
<dbReference type="GO" id="GO:0005829">
    <property type="term" value="C:cytosol"/>
    <property type="evidence" value="ECO:0007669"/>
    <property type="project" value="TreeGrafter"/>
</dbReference>
<organism evidence="5 6">
    <name type="scientific">Methanobrevibacter filiformis</name>
    <dbReference type="NCBI Taxonomy" id="55758"/>
    <lineage>
        <taxon>Archaea</taxon>
        <taxon>Methanobacteriati</taxon>
        <taxon>Methanobacteriota</taxon>
        <taxon>Methanomada group</taxon>
        <taxon>Methanobacteria</taxon>
        <taxon>Methanobacteriales</taxon>
        <taxon>Methanobacteriaceae</taxon>
        <taxon>Methanobrevibacter</taxon>
    </lineage>
</organism>
<keyword evidence="2 3" id="KW-0808">Transferase</keyword>
<comment type="caution">
    <text evidence="3">Lacks conserved residue(s) required for the propagation of feature annotation.</text>
</comment>
<dbReference type="STRING" id="55758.MBFIL_05330"/>
<proteinExistence type="inferred from homology"/>
<dbReference type="UniPathway" id="UPA00606"/>
<dbReference type="InterPro" id="IPR000845">
    <property type="entry name" value="Nucleoside_phosphorylase_d"/>
</dbReference>
<dbReference type="PATRIC" id="fig|55758.3.peg.597"/>
<accession>A0A166E2D2</accession>
<protein>
    <recommendedName>
        <fullName evidence="3">Probable S-methyl-5'-thioinosine phosphorylase</fullName>
        <ecNumber evidence="3">2.4.2.44</ecNumber>
    </recommendedName>
    <alternativeName>
        <fullName evidence="3">5'-methylthioinosine phosphorylase</fullName>
        <shortName evidence="3">MTI phosphorylase</shortName>
        <shortName evidence="3">MTIP</shortName>
    </alternativeName>
</protein>
<dbReference type="EMBL" id="LWMT01000076">
    <property type="protein sequence ID" value="KZX16203.1"/>
    <property type="molecule type" value="Genomic_DNA"/>
</dbReference>
<evidence type="ECO:0000313" key="6">
    <source>
        <dbReference type="Proteomes" id="UP000077066"/>
    </source>
</evidence>
<evidence type="ECO:0000259" key="4">
    <source>
        <dbReference type="Pfam" id="PF01048"/>
    </source>
</evidence>
<evidence type="ECO:0000256" key="1">
    <source>
        <dbReference type="ARBA" id="ARBA00022676"/>
    </source>
</evidence>